<comment type="caution">
    <text evidence="2">The sequence shown here is derived from an EMBL/GenBank/DDBJ whole genome shotgun (WGS) entry which is preliminary data.</text>
</comment>
<dbReference type="EMBL" id="JAGSXJ010000031">
    <property type="protein sequence ID" value="KAH6669726.1"/>
    <property type="molecule type" value="Genomic_DNA"/>
</dbReference>
<organism evidence="2 3">
    <name type="scientific">Plectosphaerella plurivora</name>
    <dbReference type="NCBI Taxonomy" id="936078"/>
    <lineage>
        <taxon>Eukaryota</taxon>
        <taxon>Fungi</taxon>
        <taxon>Dikarya</taxon>
        <taxon>Ascomycota</taxon>
        <taxon>Pezizomycotina</taxon>
        <taxon>Sordariomycetes</taxon>
        <taxon>Hypocreomycetidae</taxon>
        <taxon>Glomerellales</taxon>
        <taxon>Plectosphaerellaceae</taxon>
        <taxon>Plectosphaerella</taxon>
    </lineage>
</organism>
<name>A0A9P9A4J1_9PEZI</name>
<dbReference type="Proteomes" id="UP000770015">
    <property type="component" value="Unassembled WGS sequence"/>
</dbReference>
<keyword evidence="1" id="KW-1133">Transmembrane helix</keyword>
<feature type="transmembrane region" description="Helical" evidence="1">
    <location>
        <begin position="251"/>
        <end position="270"/>
    </location>
</feature>
<gene>
    <name evidence="2" type="ORF">F5X68DRAFT_279028</name>
</gene>
<evidence type="ECO:0000256" key="1">
    <source>
        <dbReference type="SAM" id="Phobius"/>
    </source>
</evidence>
<evidence type="ECO:0000313" key="2">
    <source>
        <dbReference type="EMBL" id="KAH6669726.1"/>
    </source>
</evidence>
<sequence length="321" mass="35971">MAPKTSKTTPKRATEVAEVSTITRTFKNSRLPTHPRDVPEYINFWSSRRAHLIMILAADALLLARHYTFRHLLAARYVTLQQSKYQTALEIVAVMGPPHFMDVCISLAKTLIALTIICAPPSLRARIPSLFYLVVCRLINTADGAYLCMLQLYQVKLAEDYHDYPWFTKKQTASDPARVPLIPYLAVPGSYLASGLVLARALVFCIYECGAFCSKSVPSGRKMEMLASAEYVIKTLLFLNSLLSATPFLSSGWWLTISTVTTLLVILYHRRVHKCALNESQVLYLTLSVDACLSKLPTILTMTWFARGLRKAADSLPKNAY</sequence>
<keyword evidence="1" id="KW-0812">Transmembrane</keyword>
<evidence type="ECO:0000313" key="3">
    <source>
        <dbReference type="Proteomes" id="UP000770015"/>
    </source>
</evidence>
<proteinExistence type="predicted"/>
<keyword evidence="1" id="KW-0472">Membrane</keyword>
<keyword evidence="3" id="KW-1185">Reference proteome</keyword>
<accession>A0A9P9A4J1</accession>
<reference evidence="2" key="1">
    <citation type="journal article" date="2021" name="Nat. Commun.">
        <title>Genetic determinants of endophytism in the Arabidopsis root mycobiome.</title>
        <authorList>
            <person name="Mesny F."/>
            <person name="Miyauchi S."/>
            <person name="Thiergart T."/>
            <person name="Pickel B."/>
            <person name="Atanasova L."/>
            <person name="Karlsson M."/>
            <person name="Huettel B."/>
            <person name="Barry K.W."/>
            <person name="Haridas S."/>
            <person name="Chen C."/>
            <person name="Bauer D."/>
            <person name="Andreopoulos W."/>
            <person name="Pangilinan J."/>
            <person name="LaButti K."/>
            <person name="Riley R."/>
            <person name="Lipzen A."/>
            <person name="Clum A."/>
            <person name="Drula E."/>
            <person name="Henrissat B."/>
            <person name="Kohler A."/>
            <person name="Grigoriev I.V."/>
            <person name="Martin F.M."/>
            <person name="Hacquard S."/>
        </authorList>
    </citation>
    <scope>NUCLEOTIDE SEQUENCE</scope>
    <source>
        <strain evidence="2">MPI-SDFR-AT-0117</strain>
    </source>
</reference>
<dbReference type="OrthoDB" id="10360749at2759"/>
<dbReference type="AlphaFoldDB" id="A0A9P9A4J1"/>
<protein>
    <submittedName>
        <fullName evidence="2">Uncharacterized protein</fullName>
    </submittedName>
</protein>